<feature type="domain" description="Transposase (putative) YhgA-like" evidence="2">
    <location>
        <begin position="3"/>
        <end position="169"/>
    </location>
</feature>
<evidence type="ECO:0000259" key="2">
    <source>
        <dbReference type="Pfam" id="PF04754"/>
    </source>
</evidence>
<protein>
    <recommendedName>
        <fullName evidence="2">Transposase (putative) YhgA-like domain-containing protein</fullName>
    </recommendedName>
</protein>
<dbReference type="PANTHER" id="PTHR34611:SF2">
    <property type="entry name" value="INACTIVE RECOMBINATION-PROMOTING NUCLEASE-LIKE PROTEIN RPNE-RELATED"/>
    <property type="match status" value="1"/>
</dbReference>
<reference evidence="4" key="1">
    <citation type="submission" date="2015-05" db="EMBL/GenBank/DDBJ databases">
        <authorList>
            <person name="Goodhead I."/>
        </authorList>
    </citation>
    <scope>NUCLEOTIDE SEQUENCE [LARGE SCALE GENOMIC DNA]</scope>
    <source>
        <strain evidence="4">morsitans</strain>
        <plasmid evidence="4">psg2</plasmid>
    </source>
</reference>
<dbReference type="Pfam" id="PF04754">
    <property type="entry name" value="Transposase_31"/>
    <property type="match status" value="1"/>
</dbReference>
<evidence type="ECO:0000313" key="3">
    <source>
        <dbReference type="EMBL" id="CRL46915.1"/>
    </source>
</evidence>
<dbReference type="InterPro" id="IPR051699">
    <property type="entry name" value="Rpn/YhgA-like_nuclease"/>
</dbReference>
<dbReference type="NCBIfam" id="TIGR01784">
    <property type="entry name" value="T_den_put_tspse"/>
    <property type="match status" value="1"/>
</dbReference>
<proteinExistence type="inferred from homology"/>
<evidence type="ECO:0000313" key="4">
    <source>
        <dbReference type="Proteomes" id="UP000245838"/>
    </source>
</evidence>
<dbReference type="GO" id="GO:0006310">
    <property type="term" value="P:DNA recombination"/>
    <property type="evidence" value="ECO:0007669"/>
    <property type="project" value="TreeGrafter"/>
</dbReference>
<dbReference type="Proteomes" id="UP000245838">
    <property type="component" value="Plasmid psg2"/>
</dbReference>
<gene>
    <name evidence="3" type="ORF">SGGMMB4_05885</name>
</gene>
<geneLocation type="plasmid" evidence="4">
    <name>psg2</name>
</geneLocation>
<comment type="similarity">
    <text evidence="1">Belongs to the Rpn/YhgA-like nuclease family.</text>
</comment>
<sequence>MRLSTLVMVSGSFIEDDLCSQCSDMLYSLKSTLGDAYIYCLIEHQSCPEPMMAFRLLRYAVTAMHRHLEQENKQLPVVIPILFYHGSTSPYPYTTHWLDCFADRKLAESVYEKAFPLVDVTAMEDEEILRHRRMALMEIVQKHIRTRNMLELAGELANLLEQWKFSKEQCKTLVYYLVLAGNTTDGEGFLRTLAQPAPSYREDMMTIAEQLEAKGMQKGIQLGEKKGIERGLQEGIQLGKKQATLKIARQFLVNGVERDIVKMSTGLTDRDINDVLN</sequence>
<dbReference type="EMBL" id="LN854559">
    <property type="protein sequence ID" value="CRL46915.1"/>
    <property type="molecule type" value="Genomic_DNA"/>
</dbReference>
<dbReference type="GO" id="GO:1990238">
    <property type="term" value="F:double-stranded DNA endonuclease activity"/>
    <property type="evidence" value="ECO:0007669"/>
    <property type="project" value="TreeGrafter"/>
</dbReference>
<organism evidence="3 4">
    <name type="scientific">Sodalis glossinidius (strain morsitans)</name>
    <dbReference type="NCBI Taxonomy" id="343509"/>
    <lineage>
        <taxon>Bacteria</taxon>
        <taxon>Pseudomonadati</taxon>
        <taxon>Pseudomonadota</taxon>
        <taxon>Gammaproteobacteria</taxon>
        <taxon>Enterobacterales</taxon>
        <taxon>Bruguierivoracaceae</taxon>
        <taxon>Sodalis</taxon>
    </lineage>
</organism>
<dbReference type="InterPro" id="IPR010106">
    <property type="entry name" value="RpnA"/>
</dbReference>
<dbReference type="PANTHER" id="PTHR34611">
    <property type="match status" value="1"/>
</dbReference>
<name>A0A193QPP4_SODGM</name>
<dbReference type="InterPro" id="IPR006842">
    <property type="entry name" value="Transposase_31"/>
</dbReference>
<evidence type="ECO:0000256" key="1">
    <source>
        <dbReference type="ARBA" id="ARBA00009787"/>
    </source>
</evidence>
<accession>A0A193QPP4</accession>
<dbReference type="AlphaFoldDB" id="A0A193QPP4"/>